<keyword evidence="7 11" id="KW-0611">Plant defense</keyword>
<dbReference type="STRING" id="1590841.A0A2R6QCD2"/>
<dbReference type="Gramene" id="PSS05765">
    <property type="protein sequence ID" value="PSS05765"/>
    <property type="gene ID" value="CEY00_Acc19034"/>
</dbReference>
<evidence type="ECO:0000256" key="2">
    <source>
        <dbReference type="ARBA" id="ARBA00009280"/>
    </source>
</evidence>
<dbReference type="FunFam" id="3.40.50.10330:FF:000016">
    <property type="entry name" value="Diacylglycerol kinase"/>
    <property type="match status" value="1"/>
</dbReference>
<keyword evidence="16" id="KW-1185">Reference proteome</keyword>
<evidence type="ECO:0000256" key="9">
    <source>
        <dbReference type="ARBA" id="ARBA00023016"/>
    </source>
</evidence>
<dbReference type="Pfam" id="PF00609">
    <property type="entry name" value="DAGK_acc"/>
    <property type="match status" value="1"/>
</dbReference>
<dbReference type="GO" id="GO:0004143">
    <property type="term" value="F:ATP-dependent diacylglycerol kinase activity"/>
    <property type="evidence" value="ECO:0007669"/>
    <property type="project" value="UniProtKB-UniRule"/>
</dbReference>
<protein>
    <recommendedName>
        <fullName evidence="11 12">Diacylglycerol kinase</fullName>
        <ecNumber evidence="11 12">2.7.1.107</ecNumber>
    </recommendedName>
</protein>
<evidence type="ECO:0000256" key="5">
    <source>
        <dbReference type="ARBA" id="ARBA00022741"/>
    </source>
</evidence>
<dbReference type="GO" id="GO:0006952">
    <property type="term" value="P:defense response"/>
    <property type="evidence" value="ECO:0007669"/>
    <property type="project" value="UniProtKB-UniRule"/>
</dbReference>
<reference evidence="15 16" key="1">
    <citation type="submission" date="2017-07" db="EMBL/GenBank/DDBJ databases">
        <title>An improved, manually edited Actinidia chinensis var. chinensis (kiwifruit) genome highlights the challenges associated with draft genomes and gene prediction in plants.</title>
        <authorList>
            <person name="Pilkington S."/>
            <person name="Crowhurst R."/>
            <person name="Hilario E."/>
            <person name="Nardozza S."/>
            <person name="Fraser L."/>
            <person name="Peng Y."/>
            <person name="Gunaseelan K."/>
            <person name="Simpson R."/>
            <person name="Tahir J."/>
            <person name="Deroles S."/>
            <person name="Templeton K."/>
            <person name="Luo Z."/>
            <person name="Davy M."/>
            <person name="Cheng C."/>
            <person name="Mcneilage M."/>
            <person name="Scaglione D."/>
            <person name="Liu Y."/>
            <person name="Zhang Q."/>
            <person name="Datson P."/>
            <person name="De Silva N."/>
            <person name="Gardiner S."/>
            <person name="Bassett H."/>
            <person name="Chagne D."/>
            <person name="Mccallum J."/>
            <person name="Dzierzon H."/>
            <person name="Deng C."/>
            <person name="Wang Y.-Y."/>
            <person name="Barron N."/>
            <person name="Manako K."/>
            <person name="Bowen J."/>
            <person name="Foster T."/>
            <person name="Erridge Z."/>
            <person name="Tiffin H."/>
            <person name="Waite C."/>
            <person name="Davies K."/>
            <person name="Grierson E."/>
            <person name="Laing W."/>
            <person name="Kirk R."/>
            <person name="Chen X."/>
            <person name="Wood M."/>
            <person name="Montefiori M."/>
            <person name="Brummell D."/>
            <person name="Schwinn K."/>
            <person name="Catanach A."/>
            <person name="Fullerton C."/>
            <person name="Li D."/>
            <person name="Meiyalaghan S."/>
            <person name="Nieuwenhuizen N."/>
            <person name="Read N."/>
            <person name="Prakash R."/>
            <person name="Hunter D."/>
            <person name="Zhang H."/>
            <person name="Mckenzie M."/>
            <person name="Knabel M."/>
            <person name="Harris A."/>
            <person name="Allan A."/>
            <person name="Chen A."/>
            <person name="Janssen B."/>
            <person name="Plunkett B."/>
            <person name="Dwamena C."/>
            <person name="Voogd C."/>
            <person name="Leif D."/>
            <person name="Lafferty D."/>
            <person name="Souleyre E."/>
            <person name="Varkonyi-Gasic E."/>
            <person name="Gambi F."/>
            <person name="Hanley J."/>
            <person name="Yao J.-L."/>
            <person name="Cheung J."/>
            <person name="David K."/>
            <person name="Warren B."/>
            <person name="Marsh K."/>
            <person name="Snowden K."/>
            <person name="Lin-Wang K."/>
            <person name="Brian L."/>
            <person name="Martinez-Sanchez M."/>
            <person name="Wang M."/>
            <person name="Ileperuma N."/>
            <person name="Macnee N."/>
            <person name="Campin R."/>
            <person name="Mcatee P."/>
            <person name="Drummond R."/>
            <person name="Espley R."/>
            <person name="Ireland H."/>
            <person name="Wu R."/>
            <person name="Atkinson R."/>
            <person name="Karunairetnam S."/>
            <person name="Bulley S."/>
            <person name="Chunkath S."/>
            <person name="Hanley Z."/>
            <person name="Storey R."/>
            <person name="Thrimawithana A."/>
            <person name="Thomson S."/>
            <person name="David C."/>
            <person name="Testolin R."/>
        </authorList>
    </citation>
    <scope>NUCLEOTIDE SEQUENCE [LARGE SCALE GENOMIC DNA]</scope>
    <source>
        <strain evidence="16">cv. Red5</strain>
        <tissue evidence="15">Young leaf</tissue>
    </source>
</reference>
<feature type="domain" description="DAGKc" evidence="14">
    <location>
        <begin position="33"/>
        <end position="186"/>
    </location>
</feature>
<dbReference type="InterPro" id="IPR016064">
    <property type="entry name" value="NAD/diacylglycerol_kinase_sf"/>
</dbReference>
<dbReference type="InterPro" id="IPR017438">
    <property type="entry name" value="ATP-NAD_kinase_N"/>
</dbReference>
<evidence type="ECO:0000256" key="4">
    <source>
        <dbReference type="ARBA" id="ARBA00022679"/>
    </source>
</evidence>
<dbReference type="EMBL" id="NKQK01000017">
    <property type="protein sequence ID" value="PSS05765.1"/>
    <property type="molecule type" value="Genomic_DNA"/>
</dbReference>
<dbReference type="PANTHER" id="PTHR11255:SF98">
    <property type="entry name" value="DIACYLGLYCEROL KINASE 5"/>
    <property type="match status" value="1"/>
</dbReference>
<dbReference type="GO" id="GO:0007200">
    <property type="term" value="P:phospholipase C-activating G protein-coupled receptor signaling pathway"/>
    <property type="evidence" value="ECO:0007669"/>
    <property type="project" value="UniProtKB-UniRule"/>
</dbReference>
<dbReference type="GO" id="GO:0005524">
    <property type="term" value="F:ATP binding"/>
    <property type="evidence" value="ECO:0007669"/>
    <property type="project" value="UniProtKB-UniRule"/>
</dbReference>
<comment type="subunit">
    <text evidence="3 11">Monomer.</text>
</comment>
<dbReference type="InterPro" id="IPR037607">
    <property type="entry name" value="DGK"/>
</dbReference>
<evidence type="ECO:0000256" key="3">
    <source>
        <dbReference type="ARBA" id="ARBA00011245"/>
    </source>
</evidence>
<dbReference type="Pfam" id="PF00781">
    <property type="entry name" value="DAGK_cat"/>
    <property type="match status" value="1"/>
</dbReference>
<dbReference type="FunFam" id="2.60.200.40:FF:000007">
    <property type="entry name" value="diacylglycerol kinase"/>
    <property type="match status" value="1"/>
</dbReference>
<dbReference type="SMART" id="SM00045">
    <property type="entry name" value="DAGKa"/>
    <property type="match status" value="1"/>
</dbReference>
<feature type="compositionally biased region" description="Acidic residues" evidence="13">
    <location>
        <begin position="452"/>
        <end position="465"/>
    </location>
</feature>
<keyword evidence="9 11" id="KW-0346">Stress response</keyword>
<organism evidence="15 16">
    <name type="scientific">Actinidia chinensis var. chinensis</name>
    <name type="common">Chinese soft-hair kiwi</name>
    <dbReference type="NCBI Taxonomy" id="1590841"/>
    <lineage>
        <taxon>Eukaryota</taxon>
        <taxon>Viridiplantae</taxon>
        <taxon>Streptophyta</taxon>
        <taxon>Embryophyta</taxon>
        <taxon>Tracheophyta</taxon>
        <taxon>Spermatophyta</taxon>
        <taxon>Magnoliopsida</taxon>
        <taxon>eudicotyledons</taxon>
        <taxon>Gunneridae</taxon>
        <taxon>Pentapetalae</taxon>
        <taxon>asterids</taxon>
        <taxon>Ericales</taxon>
        <taxon>Actinidiaceae</taxon>
        <taxon>Actinidia</taxon>
    </lineage>
</organism>
<comment type="caution">
    <text evidence="15">The sequence shown here is derived from an EMBL/GenBank/DDBJ whole genome shotgun (WGS) entry which is preliminary data.</text>
</comment>
<sequence length="489" mass="54739">MAEDNPHFDSLKEFKIPNYLFVPDSGCESLTDVPNCPVLVFINSKSGGQLGGDLLVTYRSLLNKNQVIDLLEEAPDNVLHRLYLNLEKLKNNGDKLAPILEERLRIIVAGGDGTAGWLLGVVSDLKLSQPPPIATVPLGTGNNLPFSFGWGKKNPGTDPHSVKSFLDQVKKAKEMKIDSWHILMRMRAPTQGACEPIAPLELPHSLHAFHRVSSTDTLNMEGYHTYRGGFWNYFSMGMDAQVSYAFHSERKLHPEKFKNQFVNQSTYAKLGCTQGWFAASLFHPSSRNIAQLAKIQVMKKHGNWQDLHISHSIRSIVCLNLPSFSGGFNPWGTPNAKKRRDRDLTPPFVDDGHLEVVGFRDAWHGLVLLARNGHGTRLAQAHRIRFEFHKGAADHTFMRIDGEPWKQPLPVDDDNVVIEISHLGQVKMLATHDCRSKSIHDPLTTATSHHDDDDDKDSGEDESTGEEWRKFGAADTFKVPDEVDISHLS</sequence>
<dbReference type="PIRSF" id="PIRSF030829">
    <property type="entry name" value="Diacylglycerol_kinase_pln"/>
    <property type="match status" value="1"/>
</dbReference>
<reference evidence="16" key="2">
    <citation type="journal article" date="2018" name="BMC Genomics">
        <title>A manually annotated Actinidia chinensis var. chinensis (kiwifruit) genome highlights the challenges associated with draft genomes and gene prediction in plants.</title>
        <authorList>
            <person name="Pilkington S.M."/>
            <person name="Crowhurst R."/>
            <person name="Hilario E."/>
            <person name="Nardozza S."/>
            <person name="Fraser L."/>
            <person name="Peng Y."/>
            <person name="Gunaseelan K."/>
            <person name="Simpson R."/>
            <person name="Tahir J."/>
            <person name="Deroles S.C."/>
            <person name="Templeton K."/>
            <person name="Luo Z."/>
            <person name="Davy M."/>
            <person name="Cheng C."/>
            <person name="McNeilage M."/>
            <person name="Scaglione D."/>
            <person name="Liu Y."/>
            <person name="Zhang Q."/>
            <person name="Datson P."/>
            <person name="De Silva N."/>
            <person name="Gardiner S.E."/>
            <person name="Bassett H."/>
            <person name="Chagne D."/>
            <person name="McCallum J."/>
            <person name="Dzierzon H."/>
            <person name="Deng C."/>
            <person name="Wang Y.Y."/>
            <person name="Barron L."/>
            <person name="Manako K."/>
            <person name="Bowen J."/>
            <person name="Foster T.M."/>
            <person name="Erridge Z.A."/>
            <person name="Tiffin H."/>
            <person name="Waite C.N."/>
            <person name="Davies K.M."/>
            <person name="Grierson E.P."/>
            <person name="Laing W.A."/>
            <person name="Kirk R."/>
            <person name="Chen X."/>
            <person name="Wood M."/>
            <person name="Montefiori M."/>
            <person name="Brummell D.A."/>
            <person name="Schwinn K.E."/>
            <person name="Catanach A."/>
            <person name="Fullerton C."/>
            <person name="Li D."/>
            <person name="Meiyalaghan S."/>
            <person name="Nieuwenhuizen N."/>
            <person name="Read N."/>
            <person name="Prakash R."/>
            <person name="Hunter D."/>
            <person name="Zhang H."/>
            <person name="McKenzie M."/>
            <person name="Knabel M."/>
            <person name="Harris A."/>
            <person name="Allan A.C."/>
            <person name="Gleave A."/>
            <person name="Chen A."/>
            <person name="Janssen B.J."/>
            <person name="Plunkett B."/>
            <person name="Ampomah-Dwamena C."/>
            <person name="Voogd C."/>
            <person name="Leif D."/>
            <person name="Lafferty D."/>
            <person name="Souleyre E.J.F."/>
            <person name="Varkonyi-Gasic E."/>
            <person name="Gambi F."/>
            <person name="Hanley J."/>
            <person name="Yao J.L."/>
            <person name="Cheung J."/>
            <person name="David K.M."/>
            <person name="Warren B."/>
            <person name="Marsh K."/>
            <person name="Snowden K.C."/>
            <person name="Lin-Wang K."/>
            <person name="Brian L."/>
            <person name="Martinez-Sanchez M."/>
            <person name="Wang M."/>
            <person name="Ileperuma N."/>
            <person name="Macnee N."/>
            <person name="Campin R."/>
            <person name="McAtee P."/>
            <person name="Drummond R.S.M."/>
            <person name="Espley R.V."/>
            <person name="Ireland H.S."/>
            <person name="Wu R."/>
            <person name="Atkinson R.G."/>
            <person name="Karunairetnam S."/>
            <person name="Bulley S."/>
            <person name="Chunkath S."/>
            <person name="Hanley Z."/>
            <person name="Storey R."/>
            <person name="Thrimawithana A.H."/>
            <person name="Thomson S."/>
            <person name="David C."/>
            <person name="Testolin R."/>
            <person name="Huang H."/>
            <person name="Hellens R.P."/>
            <person name="Schaffer R.J."/>
        </authorList>
    </citation>
    <scope>NUCLEOTIDE SEQUENCE [LARGE SCALE GENOMIC DNA]</scope>
    <source>
        <strain evidence="16">cv. Red5</strain>
    </source>
</reference>
<comment type="similarity">
    <text evidence="2 11 12">Belongs to the eukaryotic diacylglycerol kinase family.</text>
</comment>
<dbReference type="FunCoup" id="A0A2R6QCD2">
    <property type="interactions" value="626"/>
</dbReference>
<dbReference type="GO" id="GO:0016020">
    <property type="term" value="C:membrane"/>
    <property type="evidence" value="ECO:0007669"/>
    <property type="project" value="TreeGrafter"/>
</dbReference>
<evidence type="ECO:0000256" key="1">
    <source>
        <dbReference type="ARBA" id="ARBA00001383"/>
    </source>
</evidence>
<feature type="region of interest" description="Disordered" evidence="13">
    <location>
        <begin position="439"/>
        <end position="475"/>
    </location>
</feature>
<evidence type="ECO:0000256" key="8">
    <source>
        <dbReference type="ARBA" id="ARBA00022840"/>
    </source>
</evidence>
<evidence type="ECO:0000256" key="6">
    <source>
        <dbReference type="ARBA" id="ARBA00022777"/>
    </source>
</evidence>
<dbReference type="Gene3D" id="3.40.50.10330">
    <property type="entry name" value="Probable inorganic polyphosphate/atp-NAD kinase, domain 1"/>
    <property type="match status" value="1"/>
</dbReference>
<keyword evidence="5 11" id="KW-0547">Nucleotide-binding</keyword>
<dbReference type="PANTHER" id="PTHR11255">
    <property type="entry name" value="DIACYLGLYCEROL KINASE"/>
    <property type="match status" value="1"/>
</dbReference>
<dbReference type="Gene3D" id="2.60.200.40">
    <property type="match status" value="1"/>
</dbReference>
<evidence type="ECO:0000256" key="11">
    <source>
        <dbReference type="PIRNR" id="PIRNR030829"/>
    </source>
</evidence>
<dbReference type="EC" id="2.7.1.107" evidence="11 12"/>
<keyword evidence="8 11" id="KW-0067">ATP-binding</keyword>
<proteinExistence type="inferred from homology"/>
<dbReference type="InParanoid" id="A0A2R6QCD2"/>
<dbReference type="InterPro" id="IPR016961">
    <property type="entry name" value="Diacylglycerol_kinase_pln"/>
</dbReference>
<evidence type="ECO:0000313" key="16">
    <source>
        <dbReference type="Proteomes" id="UP000241394"/>
    </source>
</evidence>
<name>A0A2R6QCD2_ACTCC</name>
<evidence type="ECO:0000313" key="15">
    <source>
        <dbReference type="EMBL" id="PSS05765.1"/>
    </source>
</evidence>
<dbReference type="OrthoDB" id="242257at2759"/>
<dbReference type="AlphaFoldDB" id="A0A2R6QCD2"/>
<dbReference type="InterPro" id="IPR001206">
    <property type="entry name" value="Diacylglycerol_kinase_cat_dom"/>
</dbReference>
<dbReference type="PROSITE" id="PS50146">
    <property type="entry name" value="DAGK"/>
    <property type="match status" value="1"/>
</dbReference>
<comment type="catalytic activity">
    <reaction evidence="1 11 12">
        <text>a 1,2-diacyl-sn-glycerol + ATP = a 1,2-diacyl-sn-glycero-3-phosphate + ADP + H(+)</text>
        <dbReference type="Rhea" id="RHEA:10272"/>
        <dbReference type="ChEBI" id="CHEBI:15378"/>
        <dbReference type="ChEBI" id="CHEBI:17815"/>
        <dbReference type="ChEBI" id="CHEBI:30616"/>
        <dbReference type="ChEBI" id="CHEBI:58608"/>
        <dbReference type="ChEBI" id="CHEBI:456216"/>
        <dbReference type="EC" id="2.7.1.107"/>
    </reaction>
</comment>
<dbReference type="InterPro" id="IPR000756">
    <property type="entry name" value="Diacylglycerol_kin_accessory"/>
</dbReference>
<evidence type="ECO:0000259" key="14">
    <source>
        <dbReference type="PROSITE" id="PS50146"/>
    </source>
</evidence>
<evidence type="ECO:0000256" key="7">
    <source>
        <dbReference type="ARBA" id="ARBA00022821"/>
    </source>
</evidence>
<dbReference type="OMA" id="CRSNHDD"/>
<accession>A0A2R6QCD2</accession>
<evidence type="ECO:0000256" key="13">
    <source>
        <dbReference type="SAM" id="MobiDB-lite"/>
    </source>
</evidence>
<dbReference type="Proteomes" id="UP000241394">
    <property type="component" value="Chromosome LG17"/>
</dbReference>
<keyword evidence="4 11" id="KW-0808">Transferase</keyword>
<keyword evidence="6 11" id="KW-0418">Kinase</keyword>
<dbReference type="SMART" id="SM00046">
    <property type="entry name" value="DAGKc"/>
    <property type="match status" value="1"/>
</dbReference>
<feature type="compositionally biased region" description="Basic and acidic residues" evidence="13">
    <location>
        <begin position="466"/>
        <end position="475"/>
    </location>
</feature>
<evidence type="ECO:0000256" key="10">
    <source>
        <dbReference type="ARBA" id="ARBA00060336"/>
    </source>
</evidence>
<comment type="function">
    <text evidence="10">Phosphorylates the second messenger diacylglycerol (DAG) to generate phosphatidic acid (PA), another important signaling molecule. PA is required for plant development and responses to abiotic stress and pathogen attack. May be involved in the accumulation of PA during cold stress.</text>
</comment>
<gene>
    <name evidence="15" type="ORF">CEY00_Acc19034</name>
</gene>
<evidence type="ECO:0000256" key="12">
    <source>
        <dbReference type="RuleBase" id="RU361128"/>
    </source>
</evidence>
<dbReference type="SUPFAM" id="SSF111331">
    <property type="entry name" value="NAD kinase/diacylglycerol kinase-like"/>
    <property type="match status" value="1"/>
</dbReference>